<reference evidence="1 2" key="1">
    <citation type="submission" date="2023-03" db="EMBL/GenBank/DDBJ databases">
        <title>WGS of Gossypium arboreum.</title>
        <authorList>
            <person name="Yu D."/>
        </authorList>
    </citation>
    <scope>NUCLEOTIDE SEQUENCE [LARGE SCALE GENOMIC DNA]</scope>
    <source>
        <tissue evidence="1">Leaf</tissue>
    </source>
</reference>
<dbReference type="EMBL" id="JARKNE010000007">
    <property type="protein sequence ID" value="KAK5818618.1"/>
    <property type="molecule type" value="Genomic_DNA"/>
</dbReference>
<gene>
    <name evidence="1" type="ORF">PVK06_023561</name>
</gene>
<evidence type="ECO:0000313" key="2">
    <source>
        <dbReference type="Proteomes" id="UP001358586"/>
    </source>
</evidence>
<sequence length="143" mass="16543">MNNLHLDKHKYIFNKHKFKRELKFPIRWYIPSSDVVASSQPKKYVRKSPTYSLEMGSPIENRRIDDDGEGKIKKPKNFLLTYCKYCKREWQNRTFASKEASVSYDEPNKDADIDVIVGVGLARACDVVVKLVEGGLYVTSSYT</sequence>
<proteinExistence type="predicted"/>
<dbReference type="Proteomes" id="UP001358586">
    <property type="component" value="Chromosome 7"/>
</dbReference>
<name>A0ABR0PBP4_GOSAR</name>
<keyword evidence="2" id="KW-1185">Reference proteome</keyword>
<protein>
    <submittedName>
        <fullName evidence="1">Uncharacterized protein</fullName>
    </submittedName>
</protein>
<evidence type="ECO:0000313" key="1">
    <source>
        <dbReference type="EMBL" id="KAK5818618.1"/>
    </source>
</evidence>
<comment type="caution">
    <text evidence="1">The sequence shown here is derived from an EMBL/GenBank/DDBJ whole genome shotgun (WGS) entry which is preliminary data.</text>
</comment>
<accession>A0ABR0PBP4</accession>
<organism evidence="1 2">
    <name type="scientific">Gossypium arboreum</name>
    <name type="common">Tree cotton</name>
    <name type="synonym">Gossypium nanking</name>
    <dbReference type="NCBI Taxonomy" id="29729"/>
    <lineage>
        <taxon>Eukaryota</taxon>
        <taxon>Viridiplantae</taxon>
        <taxon>Streptophyta</taxon>
        <taxon>Embryophyta</taxon>
        <taxon>Tracheophyta</taxon>
        <taxon>Spermatophyta</taxon>
        <taxon>Magnoliopsida</taxon>
        <taxon>eudicotyledons</taxon>
        <taxon>Gunneridae</taxon>
        <taxon>Pentapetalae</taxon>
        <taxon>rosids</taxon>
        <taxon>malvids</taxon>
        <taxon>Malvales</taxon>
        <taxon>Malvaceae</taxon>
        <taxon>Malvoideae</taxon>
        <taxon>Gossypium</taxon>
    </lineage>
</organism>